<evidence type="ECO:0000313" key="3">
    <source>
        <dbReference type="Proteomes" id="UP000054988"/>
    </source>
</evidence>
<sequence length="291" mass="33150">MSSMVTHTASHSVRETDGHRPPPRVLCEHCKTTKTSANRWHISQAYDGKKVCYNCYQYALKTGRPRSRSLERERRRRWAANAPYPRAVPPQAIPKVVDISDDSDDEFSSNGNDSDHLKTLRNGYRMRNAIGYGSFFSTGRTVREENSNKQSKRSLLLEGGVARVKPQRPKTLERHQTPAIKIERRDIVTVVSHAEPREHAARIMDLLKGAEIMSQFANIQAMQACMEHVLNHARRLVKAEHGNDTSVYLLEQVIKAQFSLKADGFKLEETMIIIEKCRKHIDSQWTSGSLS</sequence>
<name>A0A0W0F148_MONRR</name>
<dbReference type="AlphaFoldDB" id="A0A0W0F148"/>
<feature type="compositionally biased region" description="Polar residues" evidence="1">
    <location>
        <begin position="1"/>
        <end position="11"/>
    </location>
</feature>
<feature type="region of interest" description="Disordered" evidence="1">
    <location>
        <begin position="1"/>
        <end position="23"/>
    </location>
</feature>
<protein>
    <recommendedName>
        <fullName evidence="4">GATA-type domain-containing protein</fullName>
    </recommendedName>
</protein>
<dbReference type="EMBL" id="LATX01002399">
    <property type="protein sequence ID" value="KTB30062.1"/>
    <property type="molecule type" value="Genomic_DNA"/>
</dbReference>
<proteinExistence type="predicted"/>
<evidence type="ECO:0000313" key="2">
    <source>
        <dbReference type="EMBL" id="KTB30062.1"/>
    </source>
</evidence>
<accession>A0A0W0F148</accession>
<feature type="compositionally biased region" description="Basic and acidic residues" evidence="1">
    <location>
        <begin position="12"/>
        <end position="23"/>
    </location>
</feature>
<reference evidence="2 3" key="1">
    <citation type="submission" date="2015-12" db="EMBL/GenBank/DDBJ databases">
        <title>Draft genome sequence of Moniliophthora roreri, the causal agent of frosty pod rot of cacao.</title>
        <authorList>
            <person name="Aime M.C."/>
            <person name="Diaz-Valderrama J.R."/>
            <person name="Kijpornyongpan T."/>
            <person name="Phillips-Mora W."/>
        </authorList>
    </citation>
    <scope>NUCLEOTIDE SEQUENCE [LARGE SCALE GENOMIC DNA]</scope>
    <source>
        <strain evidence="2 3">MCA 2952</strain>
    </source>
</reference>
<evidence type="ECO:0000256" key="1">
    <source>
        <dbReference type="SAM" id="MobiDB-lite"/>
    </source>
</evidence>
<organism evidence="2 3">
    <name type="scientific">Moniliophthora roreri</name>
    <name type="common">Frosty pod rot fungus</name>
    <name type="synonym">Monilia roreri</name>
    <dbReference type="NCBI Taxonomy" id="221103"/>
    <lineage>
        <taxon>Eukaryota</taxon>
        <taxon>Fungi</taxon>
        <taxon>Dikarya</taxon>
        <taxon>Basidiomycota</taxon>
        <taxon>Agaricomycotina</taxon>
        <taxon>Agaricomycetes</taxon>
        <taxon>Agaricomycetidae</taxon>
        <taxon>Agaricales</taxon>
        <taxon>Marasmiineae</taxon>
        <taxon>Marasmiaceae</taxon>
        <taxon>Moniliophthora</taxon>
    </lineage>
</organism>
<gene>
    <name evidence="2" type="ORF">WG66_17354</name>
</gene>
<comment type="caution">
    <text evidence="2">The sequence shown here is derived from an EMBL/GenBank/DDBJ whole genome shotgun (WGS) entry which is preliminary data.</text>
</comment>
<evidence type="ECO:0008006" key="4">
    <source>
        <dbReference type="Google" id="ProtNLM"/>
    </source>
</evidence>
<dbReference type="Proteomes" id="UP000054988">
    <property type="component" value="Unassembled WGS sequence"/>
</dbReference>